<name>A0A1J4MQ46_9CRYT</name>
<feature type="compositionally biased region" description="Acidic residues" evidence="1">
    <location>
        <begin position="1511"/>
        <end position="1525"/>
    </location>
</feature>
<feature type="transmembrane region" description="Helical" evidence="2">
    <location>
        <begin position="7"/>
        <end position="25"/>
    </location>
</feature>
<dbReference type="EMBL" id="LRBS01000067">
    <property type="protein sequence ID" value="OII76183.1"/>
    <property type="molecule type" value="Genomic_DNA"/>
</dbReference>
<evidence type="ECO:0000256" key="2">
    <source>
        <dbReference type="SAM" id="Phobius"/>
    </source>
</evidence>
<dbReference type="Proteomes" id="UP000186804">
    <property type="component" value="Unassembled WGS sequence"/>
</dbReference>
<protein>
    <submittedName>
        <fullName evidence="3">Uncharacterized protein</fullName>
    </submittedName>
</protein>
<reference evidence="3 4" key="1">
    <citation type="submission" date="2016-10" db="EMBL/GenBank/DDBJ databases">
        <title>Reductive evolution of mitochondrial metabolism and differential evolution of invasion-related proteins in Cryptosporidium.</title>
        <authorList>
            <person name="Liu S."/>
            <person name="Roellig D.M."/>
            <person name="Guo Y."/>
            <person name="Li N."/>
            <person name="Frace M.A."/>
            <person name="Tang K."/>
            <person name="Zhang L."/>
            <person name="Feng Y."/>
            <person name="Xiao L."/>
        </authorList>
    </citation>
    <scope>NUCLEOTIDE SEQUENCE [LARGE SCALE GENOMIC DNA]</scope>
    <source>
        <strain evidence="3">30847</strain>
    </source>
</reference>
<feature type="region of interest" description="Disordered" evidence="1">
    <location>
        <begin position="1507"/>
        <end position="1531"/>
    </location>
</feature>
<keyword evidence="4" id="KW-1185">Reference proteome</keyword>
<evidence type="ECO:0000313" key="4">
    <source>
        <dbReference type="Proteomes" id="UP000186804"/>
    </source>
</evidence>
<dbReference type="GeneID" id="92364766"/>
<keyword evidence="2" id="KW-0812">Transmembrane</keyword>
<keyword evidence="2" id="KW-0472">Membrane</keyword>
<evidence type="ECO:0000313" key="3">
    <source>
        <dbReference type="EMBL" id="OII76183.1"/>
    </source>
</evidence>
<organism evidence="3 4">
    <name type="scientific">Cryptosporidium andersoni</name>
    <dbReference type="NCBI Taxonomy" id="117008"/>
    <lineage>
        <taxon>Eukaryota</taxon>
        <taxon>Sar</taxon>
        <taxon>Alveolata</taxon>
        <taxon>Apicomplexa</taxon>
        <taxon>Conoidasida</taxon>
        <taxon>Coccidia</taxon>
        <taxon>Eucoccidiorida</taxon>
        <taxon>Eimeriorina</taxon>
        <taxon>Cryptosporidiidae</taxon>
        <taxon>Cryptosporidium</taxon>
    </lineage>
</organism>
<sequence>MVYISLLLYYVVYISVIFNIGNILLKIQNITSSLPVHKSRNHDNISPKSLNWTNDYSGSHFSPIISQNYSSYYPFDIINNQTSETAIQELNFEVQCNRLWLLQALIQQSLLSIGNLEINIPILRHESNLSLQNDWSQIFKTSLDAFSKHRNKLNETLHHFNSVILAGKHYGYLTNSHNKEYLVLLIPYKSPVFSQIQQFTEVYKGLTEYISHTKYCSSYSSNITKDFVDSLNALYMLSILTGTSSVGINSHYLKRFSKESSILNSIEKKVPLSKLLTSFQNHCRDGMDTPSKKNNTTFKKWSENKLRKVMASITQIENLAKQYRKKVELFLNCINYFENADDVLSLAENTFESIGIEIQKHVANRKEILSLFIAKYNATIIESSITNNRSYSLWLQIQQLLLTVRVAISGILMNKNKKSFKKLGNNLSYSLSVSANCSHVLRYTATNWNLIFSIKNRDIIERIKNYILANLNNLTYTGDQTSQIEWNWTIQNEYNIIRTYANSFNNMWRREIHDPLVECAKPLKMVYKQINLQHTKNNESNTIESYKNYIGTLVPFIKRVINRQKQNYDRFSSLKSLFVWPHIIVSLESAISIFNRTCILEEIICQSNQNFVITQKSRLIWLQRLQSLSNTLKEVYKHICERSRWDLLYSYSNFGYFNSTNIRSSDKSNFNLDAENILRKPNVAPVQVGTWILKSLEISQLYNLRKSDFLSIVEPGLHFRLQFLENWIYLLEISIKHIINPIALQINSFAETILFQSLQYQTQLASKPINSTLNNMNNISSYVEQINTVLNSLYRESSCIEIQNNTSSKNSYSTRYSGDFPSFLSIQNYVEDLLKRVTELSTEVNNKLNNLSPDNQLYNRNCRYLLYYTRSAKEELLSKSPILKKIYTDLTLQRAEMVKLFAIVEECLKYNEVNKRAECWITNQWLELPLKRTIEVRKIMTQYLQSIIDGILNITNFVENCLSSVLNPVNENRRLLKVNKSDTNQQGHTEYITLLNVLVKPVDNMLNSLNEELYTLEIRYPNEYRKQINRIYKDLETVSFEFLKLKSLKSTIIHYYGKPNWFQKIFKFPKVILQREKVAELDSLLLSYNASLNNESLYALEVTDYTEKNLNGTIISCNNIKKYYNALLEAKNRLRCIIGESGQKLDKSKKLNETLGNGTMIISNFKKLNTTNLRDLKNLENKISLLLKQSQKVLNQVNIEHYRFFTVRNETTNMKNRLSEIIVEIVNSQKYIEDLEKNLANSNCFRRWKWKRRTKSRQKKTNKKQVKGSLDKLRKLTTIHNNNKKLSNGIPVKTIKLDFKSKISELTSRGSKDVYISSETSTIDVDSFQFDDLYKFDDLPDLYNPKKSDNIEDISYDTDLGGETDYGEQRYISKFTEKVNKAIQMGIYIGNIIRDFHNIRKTIFQNNTVGGSSTIFMAGLNILNALTNGNINEGKSLFNDAQDTDLATQIFNEADIFKELNTGDNPLQVDFNFNDSYSNHELPLEVDELDPSYKEFKEKIINQLQSKGYDLDSEPEHEDYTESLDLDDKYF</sequence>
<dbReference type="OrthoDB" id="341150at2759"/>
<keyword evidence="2" id="KW-1133">Transmembrane helix</keyword>
<gene>
    <name evidence="3" type="ORF">cand_005810</name>
</gene>
<dbReference type="VEuPathDB" id="CryptoDB:cand_005810"/>
<comment type="caution">
    <text evidence="3">The sequence shown here is derived from an EMBL/GenBank/DDBJ whole genome shotgun (WGS) entry which is preliminary data.</text>
</comment>
<proteinExistence type="predicted"/>
<accession>A0A1J4MQ46</accession>
<evidence type="ECO:0000256" key="1">
    <source>
        <dbReference type="SAM" id="MobiDB-lite"/>
    </source>
</evidence>
<dbReference type="RefSeq" id="XP_067068029.1">
    <property type="nucleotide sequence ID" value="XM_067210822.1"/>
</dbReference>